<reference evidence="4 5" key="1">
    <citation type="submission" date="2024-09" db="EMBL/GenBank/DDBJ databases">
        <title>Chromosome-scale assembly of Riccia sorocarpa.</title>
        <authorList>
            <person name="Paukszto L."/>
        </authorList>
    </citation>
    <scope>NUCLEOTIDE SEQUENCE [LARGE SCALE GENOMIC DNA]</scope>
    <source>
        <strain evidence="4">LP-2024</strain>
        <tissue evidence="4">Aerial parts of the thallus</tissue>
    </source>
</reference>
<evidence type="ECO:0000313" key="5">
    <source>
        <dbReference type="Proteomes" id="UP001633002"/>
    </source>
</evidence>
<dbReference type="InterPro" id="IPR006600">
    <property type="entry name" value="HTH_CenpB_DNA-bd_dom"/>
</dbReference>
<dbReference type="PANTHER" id="PTHR19303">
    <property type="entry name" value="TRANSPOSON"/>
    <property type="match status" value="1"/>
</dbReference>
<name>A0ABD3GI68_9MARC</name>
<keyword evidence="5" id="KW-1185">Reference proteome</keyword>
<dbReference type="AlphaFoldDB" id="A0ABD3GI68"/>
<dbReference type="SUPFAM" id="SSF46689">
    <property type="entry name" value="Homeodomain-like"/>
    <property type="match status" value="1"/>
</dbReference>
<dbReference type="InterPro" id="IPR009057">
    <property type="entry name" value="Homeodomain-like_sf"/>
</dbReference>
<feature type="domain" description="HTH CENPB-type" evidence="3">
    <location>
        <begin position="126"/>
        <end position="200"/>
    </location>
</feature>
<dbReference type="Pfam" id="PF03184">
    <property type="entry name" value="DDE_1"/>
    <property type="match status" value="1"/>
</dbReference>
<dbReference type="InterPro" id="IPR050863">
    <property type="entry name" value="CenT-Element_Derived"/>
</dbReference>
<dbReference type="SMART" id="SM00674">
    <property type="entry name" value="CENPB"/>
    <property type="match status" value="1"/>
</dbReference>
<organism evidence="4 5">
    <name type="scientific">Riccia sorocarpa</name>
    <dbReference type="NCBI Taxonomy" id="122646"/>
    <lineage>
        <taxon>Eukaryota</taxon>
        <taxon>Viridiplantae</taxon>
        <taxon>Streptophyta</taxon>
        <taxon>Embryophyta</taxon>
        <taxon>Marchantiophyta</taxon>
        <taxon>Marchantiopsida</taxon>
        <taxon>Marchantiidae</taxon>
        <taxon>Marchantiales</taxon>
        <taxon>Ricciaceae</taxon>
        <taxon>Riccia</taxon>
    </lineage>
</organism>
<dbReference type="Pfam" id="PF03221">
    <property type="entry name" value="HTH_Tnp_Tc5"/>
    <property type="match status" value="1"/>
</dbReference>
<proteinExistence type="predicted"/>
<dbReference type="PROSITE" id="PS51253">
    <property type="entry name" value="HTH_CENPB"/>
    <property type="match status" value="1"/>
</dbReference>
<feature type="compositionally biased region" description="Acidic residues" evidence="2">
    <location>
        <begin position="1"/>
        <end position="11"/>
    </location>
</feature>
<evidence type="ECO:0000256" key="1">
    <source>
        <dbReference type="ARBA" id="ARBA00023125"/>
    </source>
</evidence>
<gene>
    <name evidence="4" type="ORF">R1sor_021307</name>
</gene>
<evidence type="ECO:0000259" key="3">
    <source>
        <dbReference type="PROSITE" id="PS51253"/>
    </source>
</evidence>
<evidence type="ECO:0000256" key="2">
    <source>
        <dbReference type="SAM" id="MobiDB-lite"/>
    </source>
</evidence>
<dbReference type="Gene3D" id="1.10.10.60">
    <property type="entry name" value="Homeodomain-like"/>
    <property type="match status" value="2"/>
</dbReference>
<dbReference type="EMBL" id="JBJQOH010000007">
    <property type="protein sequence ID" value="KAL3678351.1"/>
    <property type="molecule type" value="Genomic_DNA"/>
</dbReference>
<dbReference type="Proteomes" id="UP001633002">
    <property type="component" value="Unassembled WGS sequence"/>
</dbReference>
<evidence type="ECO:0000313" key="4">
    <source>
        <dbReference type="EMBL" id="KAL3678351.1"/>
    </source>
</evidence>
<dbReference type="InterPro" id="IPR004875">
    <property type="entry name" value="DDE_SF_endonuclease_dom"/>
</dbReference>
<keyword evidence="1" id="KW-0238">DNA-binding</keyword>
<accession>A0ABD3GI68</accession>
<dbReference type="PANTHER" id="PTHR19303:SF73">
    <property type="entry name" value="PROTEIN PDC2"/>
    <property type="match status" value="1"/>
</dbReference>
<protein>
    <recommendedName>
        <fullName evidence="3">HTH CENPB-type domain-containing protein</fullName>
    </recommendedName>
</protein>
<feature type="compositionally biased region" description="Basic residues" evidence="2">
    <location>
        <begin position="18"/>
        <end position="27"/>
    </location>
</feature>
<dbReference type="GO" id="GO:0003677">
    <property type="term" value="F:DNA binding"/>
    <property type="evidence" value="ECO:0007669"/>
    <property type="project" value="UniProtKB-KW"/>
</dbReference>
<feature type="compositionally biased region" description="Low complexity" evidence="2">
    <location>
        <begin position="34"/>
        <end position="49"/>
    </location>
</feature>
<feature type="region of interest" description="Disordered" evidence="2">
    <location>
        <begin position="1"/>
        <end position="58"/>
    </location>
</feature>
<comment type="caution">
    <text evidence="4">The sequence shown here is derived from an EMBL/GenBank/DDBJ whole genome shotgun (WGS) entry which is preliminary data.</text>
</comment>
<sequence>MEEEMELEEGMEVSTAPPRKRKPRKNKNNQTAVGLPLEEGAEPALEGGENNTPATRTKTRAQLSIADKQEICKMHEEGPLLSHEDILAQFLLKRKLQIGRSTVTKILKEKEKWLAVDCAGMADEGRRKRARKSPFLGLEAALYAWYSQNVQKQSTTKNMTDSQLRDRAKQLAREAGIEDFKASDGWLANFKKRHSIKLSNVIHEPQDPDQSGLNRASSVLQRIIDELGFQPQDVFNFGETGLYFRAQPVKTLATLPMRIRKLQKDRITIGLCLNATGEEKLKLVVVYKAKQPRCFAGWDPDTLVHYHYNNHARMTNTVFVDWVRKVNRDMAKQRRRILILLDNAPSHDIPGHEKVRIHTFQTIQLSSVTLLFFPPRTTTAVQPLDAGCIEAFKMHYRKHLLTWSLDDLESGQPGNSAAYPRNLASVKDAIIWAVLAWEEVGQQTIQQSWCKVNISPAVWSVDLNNADEREQVRLQTGVEYELGTLINNLSLGDLAMNLNQYIMMPGEDQTETSYTDEELLHMIRDVEAGAPAPDESLLALTEPGIEAPEDRLPTGVPLDDARRMFRGAAQFMAANPQMFTSEDLLTLQRWCYKVSKATLVDRERQQQSRIMSFFLDE</sequence>